<sequence length="535" mass="57962">MDGVNFLQQTSLGLSFLWLVGSFAPALASAAKSAPQTFSGAAGQKDPSWIDLATSYGNPYVRDDVDASLSQQQLASWWELFHDDTLTELISLALENNKDLEAARSRLSEARAQVGIAESARLPWINLNGGWMRGNVPDHVVDGVLPEGPVRDQMGIDPQADGSFAGIDASWELDVFGRTKAKVRAASDTLQAQNAKLYEVWVSLSAELALNYITLRTLQAERMVTASHIASEEETLELLQVNRKSGLLSDVPLQQSEYTLYSTRSQLPALDKEIAGTLSRIALLTGTIPGFLDQKLRTPQPLPDIDARLYGAIPADLLRQRPDIHAAERAWAAQIARTDEARAALKPKFSILGLLGFATLGGGLFSAGSQGFSLVPQISYPLFYGGALKKNVAVQKAAEKEKKALYEKMVLKAAGEVRSSMAAIAEDHAAALTLQKGRAASHKAYELVRHNYHSGLGTYLDVLDAQRAYLQADQKYTVSKGKELSSLISLFKALGGGWGPLEEGNGSAVKRHQSALTDGGPYEEKGNEAHERIHQ</sequence>
<evidence type="ECO:0000256" key="2">
    <source>
        <dbReference type="RuleBase" id="RU362097"/>
    </source>
</evidence>
<dbReference type="InterPro" id="IPR010131">
    <property type="entry name" value="MdtP/NodT-like"/>
</dbReference>
<dbReference type="InParanoid" id="G4Q6R4"/>
<keyword evidence="2 5" id="KW-0449">Lipoprotein</keyword>
<dbReference type="InterPro" id="IPR003423">
    <property type="entry name" value="OMP_efflux"/>
</dbReference>
<organism evidence="5 6">
    <name type="scientific">Acidaminococcus intestini (strain RyC-MR95)</name>
    <dbReference type="NCBI Taxonomy" id="568816"/>
    <lineage>
        <taxon>Bacteria</taxon>
        <taxon>Bacillati</taxon>
        <taxon>Bacillota</taxon>
        <taxon>Negativicutes</taxon>
        <taxon>Acidaminococcales</taxon>
        <taxon>Acidaminococcaceae</taxon>
        <taxon>Acidaminococcus</taxon>
    </lineage>
</organism>
<dbReference type="GO" id="GO:0015562">
    <property type="term" value="F:efflux transmembrane transporter activity"/>
    <property type="evidence" value="ECO:0007669"/>
    <property type="project" value="InterPro"/>
</dbReference>
<keyword evidence="2" id="KW-0472">Membrane</keyword>
<comment type="similarity">
    <text evidence="1 2">Belongs to the outer membrane factor (OMF) (TC 1.B.17) family.</text>
</comment>
<keyword evidence="6" id="KW-1185">Reference proteome</keyword>
<accession>G4Q6R4</accession>
<dbReference type="eggNOG" id="COG1538">
    <property type="taxonomic scope" value="Bacteria"/>
</dbReference>
<dbReference type="Proteomes" id="UP000007093">
    <property type="component" value="Chromosome"/>
</dbReference>
<evidence type="ECO:0000313" key="5">
    <source>
        <dbReference type="EMBL" id="AEQ21412.1"/>
    </source>
</evidence>
<dbReference type="GO" id="GO:0005886">
    <property type="term" value="C:plasma membrane"/>
    <property type="evidence" value="ECO:0007669"/>
    <property type="project" value="UniProtKB-SubCell"/>
</dbReference>
<dbReference type="PANTHER" id="PTHR30203">
    <property type="entry name" value="OUTER MEMBRANE CATION EFFLUX PROTEIN"/>
    <property type="match status" value="1"/>
</dbReference>
<dbReference type="KEGG" id="ain:Acin_0163"/>
<evidence type="ECO:0000256" key="3">
    <source>
        <dbReference type="SAM" id="Coils"/>
    </source>
</evidence>
<reference evidence="5 6" key="1">
    <citation type="journal article" date="2011" name="J. Bacteriol.">
        <title>Complete genome sequence of Acidaminococcus intestini RYC-MR95, a Gram-negative bacterium from the phylum Firmicutes.</title>
        <authorList>
            <person name="D'Auria G."/>
            <person name="Galan J.C."/>
            <person name="Rodriguez-Alcayna M."/>
            <person name="Moya A."/>
            <person name="Baquero F."/>
            <person name="Latorre A."/>
        </authorList>
    </citation>
    <scope>NUCLEOTIDE SEQUENCE [LARGE SCALE GENOMIC DNA]</scope>
    <source>
        <strain evidence="5 6">RyC-MR95</strain>
    </source>
</reference>
<dbReference type="Pfam" id="PF02321">
    <property type="entry name" value="OEP"/>
    <property type="match status" value="2"/>
</dbReference>
<comment type="subcellular location">
    <subcellularLocation>
        <location evidence="2">Cell membrane</location>
        <topology evidence="2">Lipid-anchor</topology>
    </subcellularLocation>
</comment>
<dbReference type="NCBIfam" id="TIGR01845">
    <property type="entry name" value="outer_NodT"/>
    <property type="match status" value="1"/>
</dbReference>
<evidence type="ECO:0000256" key="1">
    <source>
        <dbReference type="ARBA" id="ARBA00007613"/>
    </source>
</evidence>
<dbReference type="HOGENOM" id="CLU_012817_13_0_9"/>
<keyword evidence="2" id="KW-1134">Transmembrane beta strand</keyword>
<dbReference type="SUPFAM" id="SSF56954">
    <property type="entry name" value="Outer membrane efflux proteins (OEP)"/>
    <property type="match status" value="1"/>
</dbReference>
<dbReference type="EMBL" id="CP003058">
    <property type="protein sequence ID" value="AEQ21412.1"/>
    <property type="molecule type" value="Genomic_DNA"/>
</dbReference>
<feature type="region of interest" description="Disordered" evidence="4">
    <location>
        <begin position="504"/>
        <end position="535"/>
    </location>
</feature>
<dbReference type="Gene3D" id="2.20.200.10">
    <property type="entry name" value="Outer membrane efflux proteins (OEP)"/>
    <property type="match status" value="1"/>
</dbReference>
<keyword evidence="3" id="KW-0175">Coiled coil</keyword>
<dbReference type="AlphaFoldDB" id="G4Q6R4"/>
<keyword evidence="2" id="KW-0812">Transmembrane</keyword>
<dbReference type="Gene3D" id="1.20.1600.10">
    <property type="entry name" value="Outer membrane efflux proteins (OEP)"/>
    <property type="match status" value="1"/>
</dbReference>
<evidence type="ECO:0000256" key="4">
    <source>
        <dbReference type="SAM" id="MobiDB-lite"/>
    </source>
</evidence>
<name>G4Q6R4_ACIIR</name>
<dbReference type="PATRIC" id="fig|568816.4.peg.156"/>
<dbReference type="PANTHER" id="PTHR30203:SF31">
    <property type="entry name" value="RND EFFLUX SYSTEM, OUTER MEMBRANE LIPOPROTEIN, NODT"/>
    <property type="match status" value="1"/>
</dbReference>
<feature type="coiled-coil region" evidence="3">
    <location>
        <begin position="90"/>
        <end position="120"/>
    </location>
</feature>
<dbReference type="STRING" id="568816.Acin_0163"/>
<evidence type="ECO:0000313" key="6">
    <source>
        <dbReference type="Proteomes" id="UP000007093"/>
    </source>
</evidence>
<gene>
    <name evidence="5" type="ordered locus">Acin_0163</name>
</gene>
<keyword evidence="2" id="KW-0564">Palmitate</keyword>
<feature type="compositionally biased region" description="Basic and acidic residues" evidence="4">
    <location>
        <begin position="522"/>
        <end position="535"/>
    </location>
</feature>
<proteinExistence type="inferred from homology"/>
<protein>
    <submittedName>
        <fullName evidence="5">RND efflux system outer membrane lipoprotein</fullName>
    </submittedName>
</protein>